<comment type="PTM">
    <text evidence="1 2">Topaquinone (TPQ) is generated by copper-dependent autoxidation of a specific tyrosyl residue.</text>
</comment>
<organism evidence="5 6">
    <name type="scientific">Xylanimonas oleitrophica</name>
    <dbReference type="NCBI Taxonomy" id="2607479"/>
    <lineage>
        <taxon>Bacteria</taxon>
        <taxon>Bacillati</taxon>
        <taxon>Actinomycetota</taxon>
        <taxon>Actinomycetes</taxon>
        <taxon>Micrococcales</taxon>
        <taxon>Promicromonosporaceae</taxon>
        <taxon>Xylanimonas</taxon>
    </lineage>
</organism>
<dbReference type="Proteomes" id="UP000248783">
    <property type="component" value="Unassembled WGS sequence"/>
</dbReference>
<evidence type="ECO:0000313" key="6">
    <source>
        <dbReference type="Proteomes" id="UP000248783"/>
    </source>
</evidence>
<dbReference type="GO" id="GO:0005507">
    <property type="term" value="F:copper ion binding"/>
    <property type="evidence" value="ECO:0007669"/>
    <property type="project" value="InterPro"/>
</dbReference>
<dbReference type="Pfam" id="PF01179">
    <property type="entry name" value="Cu_amine_oxid"/>
    <property type="match status" value="1"/>
</dbReference>
<evidence type="ECO:0000256" key="1">
    <source>
        <dbReference type="PIRSR" id="PIRSR600269-51"/>
    </source>
</evidence>
<name>A0A2W5WN70_9MICO</name>
<dbReference type="Gene3D" id="2.70.98.20">
    <property type="entry name" value="Copper amine oxidase, catalytic domain"/>
    <property type="match status" value="1"/>
</dbReference>
<protein>
    <recommendedName>
        <fullName evidence="2">Amine oxidase</fullName>
        <ecNumber evidence="2">1.4.3.-</ecNumber>
    </recommendedName>
</protein>
<comment type="caution">
    <text evidence="5">The sequence shown here is derived from an EMBL/GenBank/DDBJ whole genome shotgun (WGS) entry which is preliminary data.</text>
</comment>
<evidence type="ECO:0000313" key="5">
    <source>
        <dbReference type="EMBL" id="PZR52193.1"/>
    </source>
</evidence>
<keyword evidence="2" id="KW-0560">Oxidoreductase</keyword>
<gene>
    <name evidence="5" type="ORF">DNL40_13065</name>
</gene>
<dbReference type="SUPFAM" id="SSF49998">
    <property type="entry name" value="Amine oxidase catalytic domain"/>
    <property type="match status" value="1"/>
</dbReference>
<accession>A0A2W5WN70</accession>
<evidence type="ECO:0000259" key="4">
    <source>
        <dbReference type="Pfam" id="PF01179"/>
    </source>
</evidence>
<dbReference type="GO" id="GO:0009308">
    <property type="term" value="P:amine metabolic process"/>
    <property type="evidence" value="ECO:0007669"/>
    <property type="project" value="UniProtKB-UniRule"/>
</dbReference>
<evidence type="ECO:0000256" key="2">
    <source>
        <dbReference type="RuleBase" id="RU000672"/>
    </source>
</evidence>
<proteinExistence type="inferred from homology"/>
<dbReference type="PANTHER" id="PTHR10638:SF20">
    <property type="entry name" value="AMINE OXIDASE"/>
    <property type="match status" value="1"/>
</dbReference>
<keyword evidence="2" id="KW-0479">Metal-binding</keyword>
<keyword evidence="6" id="KW-1185">Reference proteome</keyword>
<dbReference type="GO" id="GO:0048038">
    <property type="term" value="F:quinone binding"/>
    <property type="evidence" value="ECO:0007669"/>
    <property type="project" value="InterPro"/>
</dbReference>
<dbReference type="AlphaFoldDB" id="A0A2W5WN70"/>
<keyword evidence="2" id="KW-0186">Copper</keyword>
<dbReference type="EC" id="1.4.3.-" evidence="2"/>
<keyword evidence="1 2" id="KW-0801">TPQ</keyword>
<feature type="modified residue" description="2',4',5'-topaquinone" evidence="1">
    <location>
        <position position="133"/>
    </location>
</feature>
<dbReference type="InterPro" id="IPR015798">
    <property type="entry name" value="Cu_amine_oxidase_C"/>
</dbReference>
<dbReference type="GO" id="GO:0008131">
    <property type="term" value="F:primary methylamine oxidase activity"/>
    <property type="evidence" value="ECO:0007669"/>
    <property type="project" value="InterPro"/>
</dbReference>
<dbReference type="InterPro" id="IPR036460">
    <property type="entry name" value="Cu_amine_oxidase_C_sf"/>
</dbReference>
<sequence>MCWRVEPDQGLVLDDVRFAPAGHEAVPVLASMTMGQLEVPYDTGLRTTEDITTHGFGGRNLRSLTPTECPGTLRSVVVPDFGDVAVGDGAARPVLCEEVVDGGIAYRSEEGGTALVARKDELRLSTVSKVGWYEYVTQYTFGADGSIRPELGATGDLSPDDYTDDPARGWPVGPGGTDRAASHAHNAVWRLHWALGGRGGQVVEQYDAVPTGEHGPRSPVLDGTLARLKTEQVVTKADRRWWRVARPGLRNADGHPVSYQIDLGPTATFELTADHGHEGAGYDVAFSEASGCQVFASANDDVRCGRGVPDFVADAQPLDDVVAWVAVGFHHVPRDEDQSPMEMHWQGFTLTPRDLVAQRADVPPGREAVNGDVQGEPARHR</sequence>
<comment type="cofactor">
    <cofactor evidence="2">
        <name>Cu cation</name>
        <dbReference type="ChEBI" id="CHEBI:23378"/>
    </cofactor>
    <text evidence="2">Contains 1 topaquinone per subunit.</text>
</comment>
<feature type="domain" description="Copper amine oxidase catalytic" evidence="4">
    <location>
        <begin position="4"/>
        <end position="355"/>
    </location>
</feature>
<dbReference type="InterPro" id="IPR000269">
    <property type="entry name" value="Cu_amine_oxidase"/>
</dbReference>
<dbReference type="GO" id="GO:0005886">
    <property type="term" value="C:plasma membrane"/>
    <property type="evidence" value="ECO:0007669"/>
    <property type="project" value="TreeGrafter"/>
</dbReference>
<comment type="similarity">
    <text evidence="2">Belongs to the copper/topaquinone oxidase family.</text>
</comment>
<dbReference type="PANTHER" id="PTHR10638">
    <property type="entry name" value="COPPER AMINE OXIDASE"/>
    <property type="match status" value="1"/>
</dbReference>
<dbReference type="EMBL" id="QKWH01000012">
    <property type="protein sequence ID" value="PZR52193.1"/>
    <property type="molecule type" value="Genomic_DNA"/>
</dbReference>
<evidence type="ECO:0000256" key="3">
    <source>
        <dbReference type="SAM" id="MobiDB-lite"/>
    </source>
</evidence>
<reference evidence="5 6" key="1">
    <citation type="submission" date="2018-06" db="EMBL/GenBank/DDBJ databases">
        <title>Whole genome sequencing of a novel hydrocarbon degrading bacterial strain, PW21 isolated from oil contaminated produced water sample.</title>
        <authorList>
            <person name="Nagkirti P."/>
            <person name="Shaikh A."/>
            <person name="Gowdaman V."/>
            <person name="Engineer A.E."/>
            <person name="Dagar S."/>
            <person name="Dhakephalkar P.K."/>
        </authorList>
    </citation>
    <scope>NUCLEOTIDE SEQUENCE [LARGE SCALE GENOMIC DNA]</scope>
    <source>
        <strain evidence="5 6">PW21</strain>
    </source>
</reference>
<feature type="region of interest" description="Disordered" evidence="3">
    <location>
        <begin position="361"/>
        <end position="381"/>
    </location>
</feature>